<sequence length="257" mass="28337">MMRAIRRFLADLFGAYADGARVVAGLPLLFGAIIAWEFAQHVVEYRIGFFDSKEIAKAVSLDPSRMALGWVKMILVYVGGFFAIRFLVNGSARGVMTPRWGTMVRYLPYIAYALTIFALIFYARALVPAERVTAFRGTVGLIQIAVEPLLMLWIVSAATDGPVRTPWHSARRIGSGYVRALALFFIGRMPIGAAHQFLGTWAIGRATPLLWPMLVLDAVVVGLLIAIIPAIYVRVAARRDRQDAAPVTARADAPYPR</sequence>
<keyword evidence="3" id="KW-1185">Reference proteome</keyword>
<proteinExistence type="predicted"/>
<dbReference type="EMBL" id="JAMLDY010000003">
    <property type="protein sequence ID" value="MCP3733775.1"/>
    <property type="molecule type" value="Genomic_DNA"/>
</dbReference>
<evidence type="ECO:0000256" key="1">
    <source>
        <dbReference type="SAM" id="Phobius"/>
    </source>
</evidence>
<dbReference type="RefSeq" id="WP_254287788.1">
    <property type="nucleotide sequence ID" value="NZ_JAMLDY010000003.1"/>
</dbReference>
<feature type="transmembrane region" description="Helical" evidence="1">
    <location>
        <begin position="139"/>
        <end position="159"/>
    </location>
</feature>
<keyword evidence="1" id="KW-0812">Transmembrane</keyword>
<keyword evidence="1" id="KW-1133">Transmembrane helix</keyword>
<feature type="transmembrane region" description="Helical" evidence="1">
    <location>
        <begin position="109"/>
        <end position="127"/>
    </location>
</feature>
<evidence type="ECO:0000313" key="2">
    <source>
        <dbReference type="EMBL" id="MCP3733775.1"/>
    </source>
</evidence>
<feature type="transmembrane region" description="Helical" evidence="1">
    <location>
        <begin position="12"/>
        <end position="36"/>
    </location>
</feature>
<evidence type="ECO:0000313" key="3">
    <source>
        <dbReference type="Proteomes" id="UP001139486"/>
    </source>
</evidence>
<comment type="caution">
    <text evidence="2">The sequence shown here is derived from an EMBL/GenBank/DDBJ whole genome shotgun (WGS) entry which is preliminary data.</text>
</comment>
<accession>A0A9X2HW06</accession>
<reference evidence="2" key="1">
    <citation type="submission" date="2022-05" db="EMBL/GenBank/DDBJ databases">
        <title>Sphingomonas sp. strain RP10 Genome sequencing and assembly.</title>
        <authorList>
            <person name="Kim I."/>
        </authorList>
    </citation>
    <scope>NUCLEOTIDE SEQUENCE</scope>
    <source>
        <strain evidence="2">RP10</strain>
    </source>
</reference>
<dbReference type="Proteomes" id="UP001139486">
    <property type="component" value="Unassembled WGS sequence"/>
</dbReference>
<protein>
    <submittedName>
        <fullName evidence="2">Uncharacterized protein</fullName>
    </submittedName>
</protein>
<name>A0A9X2HW06_9SPHN</name>
<organism evidence="2 3">
    <name type="scientific">Sphingomonas liriopis</name>
    <dbReference type="NCBI Taxonomy" id="2949094"/>
    <lineage>
        <taxon>Bacteria</taxon>
        <taxon>Pseudomonadati</taxon>
        <taxon>Pseudomonadota</taxon>
        <taxon>Alphaproteobacteria</taxon>
        <taxon>Sphingomonadales</taxon>
        <taxon>Sphingomonadaceae</taxon>
        <taxon>Sphingomonas</taxon>
    </lineage>
</organism>
<keyword evidence="1" id="KW-0472">Membrane</keyword>
<feature type="transmembrane region" description="Helical" evidence="1">
    <location>
        <begin position="209"/>
        <end position="233"/>
    </location>
</feature>
<feature type="transmembrane region" description="Helical" evidence="1">
    <location>
        <begin position="67"/>
        <end position="88"/>
    </location>
</feature>
<feature type="transmembrane region" description="Helical" evidence="1">
    <location>
        <begin position="180"/>
        <end position="203"/>
    </location>
</feature>
<gene>
    <name evidence="2" type="ORF">M9979_02620</name>
</gene>
<dbReference type="AlphaFoldDB" id="A0A9X2HW06"/>